<feature type="region of interest" description="Disordered" evidence="1">
    <location>
        <begin position="1"/>
        <end position="35"/>
    </location>
</feature>
<comment type="caution">
    <text evidence="4">The sequence shown here is derived from an EMBL/GenBank/DDBJ whole genome shotgun (WGS) entry which is preliminary data.</text>
</comment>
<accession>A0A4S2FM74</accession>
<feature type="domain" description="DUF4099" evidence="3">
    <location>
        <begin position="176"/>
        <end position="258"/>
    </location>
</feature>
<evidence type="ECO:0000259" key="3">
    <source>
        <dbReference type="Pfam" id="PF13351"/>
    </source>
</evidence>
<feature type="region of interest" description="Disordered" evidence="1">
    <location>
        <begin position="379"/>
        <end position="398"/>
    </location>
</feature>
<name>A0A4S2FM74_9BACT</name>
<reference evidence="4 5" key="1">
    <citation type="submission" date="2019-04" db="EMBL/GenBank/DDBJ databases">
        <title>Microbes associate with the intestines of laboratory mice.</title>
        <authorList>
            <person name="Navarre W."/>
            <person name="Wong E."/>
            <person name="Huang K."/>
            <person name="Tropini C."/>
            <person name="Ng K."/>
            <person name="Yu B."/>
        </authorList>
    </citation>
    <scope>NUCLEOTIDE SEQUENCE [LARGE SCALE GENOMIC DNA]</scope>
    <source>
        <strain evidence="4 5">NM06_A21</strain>
    </source>
</reference>
<dbReference type="InterPro" id="IPR025222">
    <property type="entry name" value="DUF3945"/>
</dbReference>
<feature type="compositionally biased region" description="Low complexity" evidence="1">
    <location>
        <begin position="120"/>
        <end position="170"/>
    </location>
</feature>
<proteinExistence type="predicted"/>
<evidence type="ECO:0000313" key="4">
    <source>
        <dbReference type="EMBL" id="TGY70125.1"/>
    </source>
</evidence>
<dbReference type="Pfam" id="PF13101">
    <property type="entry name" value="DUF3945"/>
    <property type="match status" value="1"/>
</dbReference>
<dbReference type="RefSeq" id="WP_135993835.1">
    <property type="nucleotide sequence ID" value="NZ_SRYD01000064.1"/>
</dbReference>
<dbReference type="InterPro" id="IPR025343">
    <property type="entry name" value="DUF4099"/>
</dbReference>
<protein>
    <submittedName>
        <fullName evidence="4">DUF4099 domain-containing protein</fullName>
    </submittedName>
</protein>
<evidence type="ECO:0000256" key="1">
    <source>
        <dbReference type="SAM" id="MobiDB-lite"/>
    </source>
</evidence>
<gene>
    <name evidence="4" type="ORF">E5333_13165</name>
</gene>
<feature type="region of interest" description="Disordered" evidence="1">
    <location>
        <begin position="479"/>
        <end position="521"/>
    </location>
</feature>
<dbReference type="Proteomes" id="UP000306630">
    <property type="component" value="Unassembled WGS sequence"/>
</dbReference>
<feature type="domain" description="DUF3945" evidence="2">
    <location>
        <begin position="319"/>
        <end position="369"/>
    </location>
</feature>
<evidence type="ECO:0000259" key="2">
    <source>
        <dbReference type="Pfam" id="PF13101"/>
    </source>
</evidence>
<dbReference type="EMBL" id="SRYD01000064">
    <property type="protein sequence ID" value="TGY70125.1"/>
    <property type="molecule type" value="Genomic_DNA"/>
</dbReference>
<dbReference type="Pfam" id="PF13351">
    <property type="entry name" value="DUF4099"/>
    <property type="match status" value="1"/>
</dbReference>
<evidence type="ECO:0000313" key="5">
    <source>
        <dbReference type="Proteomes" id="UP000306630"/>
    </source>
</evidence>
<sequence>MDQTPDQQEVLMARDNTSGKVGAVVGQNPDGTPKMADVKSTPLSELIKFNKGQNPLEAFMSNFLRQAKNPTMFSFFRLPADRYEMVAPAMADIIQEAEKNAEMLRPYAVETDVPAQTVNPEQQTTPEPPAQQEQQAVDTPQPPQQAQTPEPEQSAQVQQPQQPEQTPAAPVRNAPIDADSIDWDKIQKQWGITREDLEKSGALDLMVYNHKSPQLFTVTPQFGDEKFSIQAKLSFRTNPDGSYSLVPHFVRNEPQLDKEYKGYTFTGEDKAELRKTGNLGRAVELADPNTGEIKRCLVSIDRLTNEIESMPIDNIYIRRKVANIELDMQAVGILKNGGTIRAQSVELPNGAKFVADLQYNVSKRDVVFVNSDLYRQLQEQNGKPQHQQQTQQKPEERWHNADGTVKRLAHWCKIELSELQQNDYLAGKKVLVGEAKDLFGNNCTVYFQYDPEKRAPITTRVYPDRDKVVGIAEESKTQMAVNNDGATNEATKNVKEPLQRGQTAPKDENQQRQQKPKGPRP</sequence>
<organism evidence="4 5">
    <name type="scientific">Muribaculum intestinale</name>
    <dbReference type="NCBI Taxonomy" id="1796646"/>
    <lineage>
        <taxon>Bacteria</taxon>
        <taxon>Pseudomonadati</taxon>
        <taxon>Bacteroidota</taxon>
        <taxon>Bacteroidia</taxon>
        <taxon>Bacteroidales</taxon>
        <taxon>Muribaculaceae</taxon>
        <taxon>Muribaculum</taxon>
    </lineage>
</organism>
<feature type="region of interest" description="Disordered" evidence="1">
    <location>
        <begin position="119"/>
        <end position="182"/>
    </location>
</feature>
<dbReference type="AlphaFoldDB" id="A0A4S2FM74"/>
<feature type="compositionally biased region" description="Polar residues" evidence="1">
    <location>
        <begin position="479"/>
        <end position="491"/>
    </location>
</feature>